<comment type="similarity">
    <text evidence="3">Belongs to the class-V pyridoxal-phosphate-dependent aminotransferase family. NifS/IscS subfamily.</text>
</comment>
<dbReference type="PANTHER" id="PTHR11601">
    <property type="entry name" value="CYSTEINE DESULFURYLASE FAMILY MEMBER"/>
    <property type="match status" value="1"/>
</dbReference>
<dbReference type="AlphaFoldDB" id="A0A6M1T0Q6"/>
<dbReference type="FunFam" id="3.40.640.10:FF:000084">
    <property type="entry name" value="IscS-like cysteine desulfurase"/>
    <property type="match status" value="1"/>
</dbReference>
<accession>A0A6M1T0Q6</accession>
<sequence length="387" mass="41954">MKTVYFDHAATTPVDERVLEAMTPYFTEHYGNANSPHQLGNNAKVAVEEARETIAEIIGAEPAEIIFTSGGTESDNTAIKGALSATGGSEIITSSLEHHAVLHTSEAMKRNGGKPVYVEADSEGYIDPAKVEEAINDDTALVSLMHVNNEIGTINPLKEISEVCKKHDIPFHSDTVQSVGKIPVDVDELGLDFLSISGHKIYGPKGIGVFYMRHATPWLPWMHGGSQERRRRGGTLNVPGIIGLAKAMELAVDEMEEHKKHFQSLRKRLIAGLDGIFGDRYQINGDKENGVPHIINIAFLDPQGDGLDGEMLLLNLDVEGICVSNGSACTSGAMEPSHVLEGIGLNNKTANSSIRLSLGKDNTAEEIDYFLEKIELVVNRMMSTAEA</sequence>
<reference evidence="13 14" key="1">
    <citation type="submission" date="2020-02" db="EMBL/GenBank/DDBJ databases">
        <title>Aliifodinibius halophilus 2W32, complete genome.</title>
        <authorList>
            <person name="Li Y."/>
            <person name="Wu S."/>
        </authorList>
    </citation>
    <scope>NUCLEOTIDE SEQUENCE [LARGE SCALE GENOMIC DNA]</scope>
    <source>
        <strain evidence="13 14">2W32</strain>
    </source>
</reference>
<evidence type="ECO:0000256" key="6">
    <source>
        <dbReference type="ARBA" id="ARBA00022723"/>
    </source>
</evidence>
<evidence type="ECO:0000313" key="14">
    <source>
        <dbReference type="Proteomes" id="UP000479132"/>
    </source>
</evidence>
<dbReference type="PANTHER" id="PTHR11601:SF34">
    <property type="entry name" value="CYSTEINE DESULFURASE"/>
    <property type="match status" value="1"/>
</dbReference>
<gene>
    <name evidence="13" type="ORF">G3569_00400</name>
</gene>
<dbReference type="GO" id="GO:0046872">
    <property type="term" value="F:metal ion binding"/>
    <property type="evidence" value="ECO:0007669"/>
    <property type="project" value="UniProtKB-KW"/>
</dbReference>
<organism evidence="13 14">
    <name type="scientific">Fodinibius halophilus</name>
    <dbReference type="NCBI Taxonomy" id="1736908"/>
    <lineage>
        <taxon>Bacteria</taxon>
        <taxon>Pseudomonadati</taxon>
        <taxon>Balneolota</taxon>
        <taxon>Balneolia</taxon>
        <taxon>Balneolales</taxon>
        <taxon>Balneolaceae</taxon>
        <taxon>Fodinibius</taxon>
    </lineage>
</organism>
<dbReference type="InterPro" id="IPR020578">
    <property type="entry name" value="Aminotrans_V_PyrdxlP_BS"/>
</dbReference>
<evidence type="ECO:0000256" key="5">
    <source>
        <dbReference type="ARBA" id="ARBA00022679"/>
    </source>
</evidence>
<dbReference type="InterPro" id="IPR015421">
    <property type="entry name" value="PyrdxlP-dep_Trfase_major"/>
</dbReference>
<dbReference type="InterPro" id="IPR000192">
    <property type="entry name" value="Aminotrans_V_dom"/>
</dbReference>
<evidence type="ECO:0000256" key="2">
    <source>
        <dbReference type="ARBA" id="ARBA00003120"/>
    </source>
</evidence>
<evidence type="ECO:0000256" key="11">
    <source>
        <dbReference type="RuleBase" id="RU004504"/>
    </source>
</evidence>
<dbReference type="PIRSF" id="PIRSF005572">
    <property type="entry name" value="NifS"/>
    <property type="match status" value="1"/>
</dbReference>
<comment type="cofactor">
    <cofactor evidence="1 11">
        <name>pyridoxal 5'-phosphate</name>
        <dbReference type="ChEBI" id="CHEBI:597326"/>
    </cofactor>
</comment>
<protein>
    <recommendedName>
        <fullName evidence="4">cysteine desulfurase</fullName>
        <ecNumber evidence="4">2.8.1.7</ecNumber>
    </recommendedName>
</protein>
<dbReference type="Pfam" id="PF00266">
    <property type="entry name" value="Aminotran_5"/>
    <property type="match status" value="1"/>
</dbReference>
<dbReference type="RefSeq" id="WP_165264941.1">
    <property type="nucleotide sequence ID" value="NZ_JAALLS010000001.1"/>
</dbReference>
<comment type="catalytic activity">
    <reaction evidence="10">
        <text>(sulfur carrier)-H + L-cysteine = (sulfur carrier)-SH + L-alanine</text>
        <dbReference type="Rhea" id="RHEA:43892"/>
        <dbReference type="Rhea" id="RHEA-COMP:14737"/>
        <dbReference type="Rhea" id="RHEA-COMP:14739"/>
        <dbReference type="ChEBI" id="CHEBI:29917"/>
        <dbReference type="ChEBI" id="CHEBI:35235"/>
        <dbReference type="ChEBI" id="CHEBI:57972"/>
        <dbReference type="ChEBI" id="CHEBI:64428"/>
        <dbReference type="EC" id="2.8.1.7"/>
    </reaction>
</comment>
<evidence type="ECO:0000259" key="12">
    <source>
        <dbReference type="Pfam" id="PF00266"/>
    </source>
</evidence>
<proteinExistence type="inferred from homology"/>
<dbReference type="Proteomes" id="UP000479132">
    <property type="component" value="Unassembled WGS sequence"/>
</dbReference>
<dbReference type="Gene3D" id="3.40.640.10">
    <property type="entry name" value="Type I PLP-dependent aspartate aminotransferase-like (Major domain)"/>
    <property type="match status" value="1"/>
</dbReference>
<dbReference type="EMBL" id="JAALLS010000001">
    <property type="protein sequence ID" value="NGP86795.1"/>
    <property type="molecule type" value="Genomic_DNA"/>
</dbReference>
<dbReference type="GO" id="GO:0031071">
    <property type="term" value="F:cysteine desulfurase activity"/>
    <property type="evidence" value="ECO:0007669"/>
    <property type="project" value="UniProtKB-EC"/>
</dbReference>
<evidence type="ECO:0000256" key="10">
    <source>
        <dbReference type="ARBA" id="ARBA00050776"/>
    </source>
</evidence>
<comment type="caution">
    <text evidence="13">The sequence shown here is derived from an EMBL/GenBank/DDBJ whole genome shotgun (WGS) entry which is preliminary data.</text>
</comment>
<evidence type="ECO:0000256" key="3">
    <source>
        <dbReference type="ARBA" id="ARBA00006490"/>
    </source>
</evidence>
<keyword evidence="8" id="KW-0408">Iron</keyword>
<name>A0A6M1T0Q6_9BACT</name>
<dbReference type="Gene3D" id="1.10.260.50">
    <property type="match status" value="1"/>
</dbReference>
<dbReference type="NCBIfam" id="NF002806">
    <property type="entry name" value="PRK02948.1"/>
    <property type="match status" value="1"/>
</dbReference>
<evidence type="ECO:0000256" key="7">
    <source>
        <dbReference type="ARBA" id="ARBA00022898"/>
    </source>
</evidence>
<evidence type="ECO:0000256" key="4">
    <source>
        <dbReference type="ARBA" id="ARBA00012239"/>
    </source>
</evidence>
<keyword evidence="9" id="KW-0411">Iron-sulfur</keyword>
<evidence type="ECO:0000256" key="9">
    <source>
        <dbReference type="ARBA" id="ARBA00023014"/>
    </source>
</evidence>
<dbReference type="PROSITE" id="PS00595">
    <property type="entry name" value="AA_TRANSFER_CLASS_5"/>
    <property type="match status" value="1"/>
</dbReference>
<keyword evidence="6" id="KW-0479">Metal-binding</keyword>
<dbReference type="InterPro" id="IPR015424">
    <property type="entry name" value="PyrdxlP-dep_Trfase"/>
</dbReference>
<feature type="domain" description="Aminotransferase class V" evidence="12">
    <location>
        <begin position="4"/>
        <end position="370"/>
    </location>
</feature>
<dbReference type="Gene3D" id="3.90.1150.10">
    <property type="entry name" value="Aspartate Aminotransferase, domain 1"/>
    <property type="match status" value="1"/>
</dbReference>
<evidence type="ECO:0000256" key="8">
    <source>
        <dbReference type="ARBA" id="ARBA00023004"/>
    </source>
</evidence>
<evidence type="ECO:0000313" key="13">
    <source>
        <dbReference type="EMBL" id="NGP86795.1"/>
    </source>
</evidence>
<dbReference type="GO" id="GO:0051536">
    <property type="term" value="F:iron-sulfur cluster binding"/>
    <property type="evidence" value="ECO:0007669"/>
    <property type="project" value="UniProtKB-KW"/>
</dbReference>
<keyword evidence="5" id="KW-0808">Transferase</keyword>
<dbReference type="EC" id="2.8.1.7" evidence="4"/>
<dbReference type="SUPFAM" id="SSF53383">
    <property type="entry name" value="PLP-dependent transferases"/>
    <property type="match status" value="1"/>
</dbReference>
<comment type="function">
    <text evidence="2">Catalyzes the removal of elemental sulfur atoms from cysteine to produce alanine. Seems to participate in the biosynthesis of the nitrogenase metalloclusters by providing the inorganic sulfur required for the Fe-S core formation.</text>
</comment>
<keyword evidence="7" id="KW-0663">Pyridoxal phosphate</keyword>
<evidence type="ECO:0000256" key="1">
    <source>
        <dbReference type="ARBA" id="ARBA00001933"/>
    </source>
</evidence>
<dbReference type="InterPro" id="IPR016454">
    <property type="entry name" value="Cysteine_dSase"/>
</dbReference>
<dbReference type="InterPro" id="IPR015422">
    <property type="entry name" value="PyrdxlP-dep_Trfase_small"/>
</dbReference>
<keyword evidence="14" id="KW-1185">Reference proteome</keyword>